<keyword evidence="2" id="KW-0472">Membrane</keyword>
<evidence type="ECO:0000256" key="1">
    <source>
        <dbReference type="SAM" id="Coils"/>
    </source>
</evidence>
<dbReference type="OrthoDB" id="9152541at2"/>
<reference evidence="3 4" key="2">
    <citation type="journal article" date="2012" name="PLoS ONE">
        <title>Genomic characterization of the taylorella genus.</title>
        <authorList>
            <person name="Hebert L."/>
            <person name="Moumen B."/>
            <person name="Pons N."/>
            <person name="Duquesne F."/>
            <person name="Breuil M.F."/>
            <person name="Goux D."/>
            <person name="Batto J.M."/>
            <person name="Laugier C."/>
            <person name="Renault P."/>
            <person name="Petry S."/>
        </authorList>
    </citation>
    <scope>NUCLEOTIDE SEQUENCE [LARGE SCALE GENOMIC DNA]</scope>
    <source>
        <strain evidence="3 4">MCE3</strain>
    </source>
</reference>
<protein>
    <recommendedName>
        <fullName evidence="5">Inner membrane protein</fullName>
    </recommendedName>
</protein>
<evidence type="ECO:0000313" key="4">
    <source>
        <dbReference type="Proteomes" id="UP000009284"/>
    </source>
</evidence>
<organism evidence="3 4">
    <name type="scientific">Taylorella asinigenitalis (strain MCE3)</name>
    <dbReference type="NCBI Taxonomy" id="1008459"/>
    <lineage>
        <taxon>Bacteria</taxon>
        <taxon>Pseudomonadati</taxon>
        <taxon>Pseudomonadota</taxon>
        <taxon>Betaproteobacteria</taxon>
        <taxon>Burkholderiales</taxon>
        <taxon>Alcaligenaceae</taxon>
        <taxon>Taylorella</taxon>
    </lineage>
</organism>
<feature type="coiled-coil region" evidence="1">
    <location>
        <begin position="50"/>
        <end position="108"/>
    </location>
</feature>
<evidence type="ECO:0008006" key="5">
    <source>
        <dbReference type="Google" id="ProtNLM"/>
    </source>
</evidence>
<keyword evidence="2" id="KW-0812">Transmembrane</keyword>
<name>G4QC77_TAYAM</name>
<feature type="transmembrane region" description="Helical" evidence="2">
    <location>
        <begin position="26"/>
        <end position="43"/>
    </location>
</feature>
<dbReference type="EMBL" id="CP003059">
    <property type="protein sequence ID" value="AEP37046.1"/>
    <property type="molecule type" value="Genomic_DNA"/>
</dbReference>
<dbReference type="HOGENOM" id="CLU_1085567_0_0_4"/>
<dbReference type="STRING" id="1008459.TASI_1303"/>
<evidence type="ECO:0000313" key="3">
    <source>
        <dbReference type="EMBL" id="AEP37046.1"/>
    </source>
</evidence>
<dbReference type="eggNOG" id="COG4372">
    <property type="taxonomic scope" value="Bacteria"/>
</dbReference>
<dbReference type="RefSeq" id="WP_014111940.1">
    <property type="nucleotide sequence ID" value="NC_016043.1"/>
</dbReference>
<dbReference type="Proteomes" id="UP000009284">
    <property type="component" value="Chromosome"/>
</dbReference>
<dbReference type="AlphaFoldDB" id="G4QC77"/>
<proteinExistence type="predicted"/>
<gene>
    <name evidence="3" type="ordered locus">TASI_1303</name>
</gene>
<reference key="1">
    <citation type="submission" date="2011-09" db="EMBL/GenBank/DDBJ databases">
        <title>Genomic characterization of the Taylorella genus.</title>
        <authorList>
            <person name="Hebert L."/>
            <person name="Moumen B."/>
            <person name="Pons N."/>
            <person name="Duquesne F."/>
            <person name="Breuil M.-F."/>
            <person name="Goux D."/>
            <person name="Batto J.-M."/>
            <person name="Renault P."/>
            <person name="Laugier C."/>
            <person name="Petry S."/>
        </authorList>
    </citation>
    <scope>NUCLEOTIDE SEQUENCE</scope>
    <source>
        <strain>MCE3</strain>
    </source>
</reference>
<keyword evidence="4" id="KW-1185">Reference proteome</keyword>
<keyword evidence="2" id="KW-1133">Transmembrane helix</keyword>
<sequence>MRKPSNKQVLFTPTYGVRKSRRSKSFLPFFVGLLVGVGGYWFVQTNYLPNESAEIDTKELTKQIEVLRYEKEALVSQVHQAQADALVLKAKIEEAENKRLQAEESSKNLNPIIPVAEEGNNDSIEALLKTLPEDTSSSPIGIRLAEFSGFKGRLNYKLILSEKDKSITERPIRIEILTRGKYMNGNNGFENIKSIEAVSGQYTNIQNSAELTKRTLTPHKVELKLYDKSTNKLITKREYEVVQQSPEANSNSENNN</sequence>
<keyword evidence="1" id="KW-0175">Coiled coil</keyword>
<accession>G4QC77</accession>
<dbReference type="KEGG" id="tas:TASI_1303"/>
<evidence type="ECO:0000256" key="2">
    <source>
        <dbReference type="SAM" id="Phobius"/>
    </source>
</evidence>